<evidence type="ECO:0000313" key="3">
    <source>
        <dbReference type="Proteomes" id="UP001331761"/>
    </source>
</evidence>
<dbReference type="EMBL" id="WIXE01000236">
    <property type="protein sequence ID" value="KAK5986766.1"/>
    <property type="molecule type" value="Genomic_DNA"/>
</dbReference>
<dbReference type="Proteomes" id="UP001331761">
    <property type="component" value="Unassembled WGS sequence"/>
</dbReference>
<feature type="region of interest" description="Disordered" evidence="1">
    <location>
        <begin position="1"/>
        <end position="73"/>
    </location>
</feature>
<evidence type="ECO:0000256" key="1">
    <source>
        <dbReference type="SAM" id="MobiDB-lite"/>
    </source>
</evidence>
<dbReference type="AlphaFoldDB" id="A0AAN8FUU2"/>
<sequence length="120" mass="13005">MEEAAPIDATVEAAKRPEQAIKAKATASKTVHPEKSKPATKTASDTESFALPLECSRKRSTSSSLSSDDLPPKMNRAYGSILKELLQQGSRILYHSASKVDQLALMVSVFSSSETTERLH</sequence>
<comment type="caution">
    <text evidence="2">The sequence shown here is derived from an EMBL/GenBank/DDBJ whole genome shotgun (WGS) entry which is preliminary data.</text>
</comment>
<evidence type="ECO:0000313" key="2">
    <source>
        <dbReference type="EMBL" id="KAK5986766.1"/>
    </source>
</evidence>
<name>A0AAN8FUU2_TRICO</name>
<protein>
    <submittedName>
        <fullName evidence="2">Uncharacterized protein</fullName>
    </submittedName>
</protein>
<organism evidence="2 3">
    <name type="scientific">Trichostrongylus colubriformis</name>
    <name type="common">Black scour worm</name>
    <dbReference type="NCBI Taxonomy" id="6319"/>
    <lineage>
        <taxon>Eukaryota</taxon>
        <taxon>Metazoa</taxon>
        <taxon>Ecdysozoa</taxon>
        <taxon>Nematoda</taxon>
        <taxon>Chromadorea</taxon>
        <taxon>Rhabditida</taxon>
        <taxon>Rhabditina</taxon>
        <taxon>Rhabditomorpha</taxon>
        <taxon>Strongyloidea</taxon>
        <taxon>Trichostrongylidae</taxon>
        <taxon>Trichostrongylus</taxon>
    </lineage>
</organism>
<feature type="compositionally biased region" description="Low complexity" evidence="1">
    <location>
        <begin position="61"/>
        <end position="73"/>
    </location>
</feature>
<reference evidence="2 3" key="1">
    <citation type="submission" date="2019-10" db="EMBL/GenBank/DDBJ databases">
        <title>Assembly and Annotation for the nematode Trichostrongylus colubriformis.</title>
        <authorList>
            <person name="Martin J."/>
        </authorList>
    </citation>
    <scope>NUCLEOTIDE SEQUENCE [LARGE SCALE GENOMIC DNA]</scope>
    <source>
        <strain evidence="2">G859</strain>
        <tissue evidence="2">Whole worm</tissue>
    </source>
</reference>
<proteinExistence type="predicted"/>
<keyword evidence="3" id="KW-1185">Reference proteome</keyword>
<gene>
    <name evidence="2" type="ORF">GCK32_008137</name>
</gene>
<accession>A0AAN8FUU2</accession>